<name>A0A3A4RJV4_9BACT</name>
<dbReference type="NCBIfam" id="TIGR00502">
    <property type="entry name" value="nagB"/>
    <property type="match status" value="1"/>
</dbReference>
<comment type="catalytic activity">
    <reaction evidence="1 4">
        <text>alpha-D-glucosamine 6-phosphate + H2O = beta-D-fructose 6-phosphate + NH4(+)</text>
        <dbReference type="Rhea" id="RHEA:12172"/>
        <dbReference type="ChEBI" id="CHEBI:15377"/>
        <dbReference type="ChEBI" id="CHEBI:28938"/>
        <dbReference type="ChEBI" id="CHEBI:57634"/>
        <dbReference type="ChEBI" id="CHEBI:75989"/>
        <dbReference type="EC" id="3.5.99.6"/>
    </reaction>
</comment>
<dbReference type="InterPro" id="IPR006148">
    <property type="entry name" value="Glc/Gal-6P_isomerase"/>
</dbReference>
<sequence length="248" mass="27398">MKVIVKKTTEQMSREAAQIFADLIRQKPNCVLGLATGGTPVKMYQELIRMHKEEGLDFSKVITFNLDEYLGLPGDHDQSYRYFMNDNLFNHINIKKENTFVLNGTAKDPKLYCEGYEMLIKALGGIDIQLLGIGGNGHIAFNEPGSPENSRTRIVDLTKETIAANSDGRFFKDPKDVPTQALSMGVATIMEARKVVLIANKSSKADAIVKTVEGRVSVDVPASFLQKHKDSVVIVDEDAASKLSKTYA</sequence>
<organism evidence="6 7">
    <name type="scientific">Candidatus Auribacter fodinae</name>
    <dbReference type="NCBI Taxonomy" id="2093366"/>
    <lineage>
        <taxon>Bacteria</taxon>
        <taxon>Pseudomonadati</taxon>
        <taxon>Candidatus Auribacterota</taxon>
        <taxon>Candidatus Auribacteria</taxon>
        <taxon>Candidatus Auribacterales</taxon>
        <taxon>Candidatus Auribacteraceae</taxon>
        <taxon>Candidatus Auribacter</taxon>
    </lineage>
</organism>
<evidence type="ECO:0000256" key="1">
    <source>
        <dbReference type="ARBA" id="ARBA00000644"/>
    </source>
</evidence>
<feature type="active site" description="For ring-opening step" evidence="4">
    <location>
        <position position="143"/>
    </location>
</feature>
<dbReference type="PANTHER" id="PTHR11280">
    <property type="entry name" value="GLUCOSAMINE-6-PHOSPHATE ISOMERASE"/>
    <property type="match status" value="1"/>
</dbReference>
<dbReference type="PANTHER" id="PTHR11280:SF5">
    <property type="entry name" value="GLUCOSAMINE-6-PHOSPHATE ISOMERASE"/>
    <property type="match status" value="1"/>
</dbReference>
<dbReference type="PROSITE" id="PS01161">
    <property type="entry name" value="GLC_GALNAC_ISOMERASE"/>
    <property type="match status" value="1"/>
</dbReference>
<dbReference type="GO" id="GO:0006046">
    <property type="term" value="P:N-acetylglucosamine catabolic process"/>
    <property type="evidence" value="ECO:0007669"/>
    <property type="project" value="UniProtKB-UniRule"/>
</dbReference>
<evidence type="ECO:0000313" key="7">
    <source>
        <dbReference type="Proteomes" id="UP000266426"/>
    </source>
</evidence>
<dbReference type="Proteomes" id="UP000266426">
    <property type="component" value="Unassembled WGS sequence"/>
</dbReference>
<dbReference type="Pfam" id="PF01182">
    <property type="entry name" value="Glucosamine_iso"/>
    <property type="match status" value="1"/>
</dbReference>
<dbReference type="GO" id="GO:0005737">
    <property type="term" value="C:cytoplasm"/>
    <property type="evidence" value="ECO:0007669"/>
    <property type="project" value="TreeGrafter"/>
</dbReference>
<dbReference type="InterPro" id="IPR018321">
    <property type="entry name" value="Glucosamine6P_isomerase_CS"/>
</dbReference>
<dbReference type="AlphaFoldDB" id="A0A3A4RJV4"/>
<gene>
    <name evidence="4 6" type="primary">nagB</name>
    <name evidence="6" type="ORF">C4541_00270</name>
</gene>
<dbReference type="SUPFAM" id="SSF100950">
    <property type="entry name" value="NagB/RpiA/CoA transferase-like"/>
    <property type="match status" value="1"/>
</dbReference>
<dbReference type="CDD" id="cd01399">
    <property type="entry name" value="GlcN6P_deaminase"/>
    <property type="match status" value="1"/>
</dbReference>
<evidence type="ECO:0000313" key="6">
    <source>
        <dbReference type="EMBL" id="RJP62160.1"/>
    </source>
</evidence>
<dbReference type="UniPathway" id="UPA00629">
    <property type="reaction ID" value="UER00684"/>
</dbReference>
<dbReference type="GO" id="GO:0005975">
    <property type="term" value="P:carbohydrate metabolic process"/>
    <property type="evidence" value="ECO:0007669"/>
    <property type="project" value="InterPro"/>
</dbReference>
<comment type="caution">
    <text evidence="4">Lacks conserved residue(s) required for the propagation of feature annotation.</text>
</comment>
<dbReference type="InterPro" id="IPR004547">
    <property type="entry name" value="Glucosamine6P_isomerase"/>
</dbReference>
<comment type="similarity">
    <text evidence="4">Belongs to the glucosamine/galactosamine-6-phosphate isomerase family. NagB subfamily.</text>
</comment>
<comment type="caution">
    <text evidence="6">The sequence shown here is derived from an EMBL/GenBank/DDBJ whole genome shotgun (WGS) entry which is preliminary data.</text>
</comment>
<feature type="domain" description="Glucosamine/galactosamine-6-phosphate isomerase" evidence="5">
    <location>
        <begin position="8"/>
        <end position="232"/>
    </location>
</feature>
<dbReference type="GO" id="GO:0019262">
    <property type="term" value="P:N-acetylneuraminate catabolic process"/>
    <property type="evidence" value="ECO:0007669"/>
    <property type="project" value="UniProtKB-UniRule"/>
</dbReference>
<evidence type="ECO:0000256" key="2">
    <source>
        <dbReference type="ARBA" id="ARBA00022801"/>
    </source>
</evidence>
<evidence type="ECO:0000259" key="5">
    <source>
        <dbReference type="Pfam" id="PF01182"/>
    </source>
</evidence>
<comment type="function">
    <text evidence="4">Catalyzes the reversible isomerization-deamination of glucosamine 6-phosphate (GlcN6P) to form fructose 6-phosphate (Fru6P) and ammonium ion.</text>
</comment>
<dbReference type="FunFam" id="3.40.50.1360:FF:000003">
    <property type="entry name" value="Glucosamine-6-phosphate deaminase"/>
    <property type="match status" value="1"/>
</dbReference>
<dbReference type="Gene3D" id="3.40.50.1360">
    <property type="match status" value="1"/>
</dbReference>
<evidence type="ECO:0000256" key="3">
    <source>
        <dbReference type="ARBA" id="ARBA00023277"/>
    </source>
</evidence>
<keyword evidence="3 4" id="KW-0119">Carbohydrate metabolism</keyword>
<protein>
    <recommendedName>
        <fullName evidence="4">Glucosamine-6-phosphate deaminase</fullName>
        <ecNumber evidence="4">3.5.99.6</ecNumber>
    </recommendedName>
    <alternativeName>
        <fullName evidence="4">GlcN6P deaminase</fullName>
        <shortName evidence="4">GNPDA</shortName>
    </alternativeName>
    <alternativeName>
        <fullName evidence="4">Glucosamine-6-phosphate isomerase</fullName>
    </alternativeName>
</protein>
<keyword evidence="2 4" id="KW-0378">Hydrolase</keyword>
<reference evidence="6 7" key="1">
    <citation type="journal article" date="2017" name="ISME J.">
        <title>Energy and carbon metabolisms in a deep terrestrial subsurface fluid microbial community.</title>
        <authorList>
            <person name="Momper L."/>
            <person name="Jungbluth S.P."/>
            <person name="Lee M.D."/>
            <person name="Amend J.P."/>
        </authorList>
    </citation>
    <scope>NUCLEOTIDE SEQUENCE [LARGE SCALE GENOMIC DNA]</scope>
    <source>
        <strain evidence="6">SURF_26</strain>
    </source>
</reference>
<evidence type="ECO:0000256" key="4">
    <source>
        <dbReference type="HAMAP-Rule" id="MF_01241"/>
    </source>
</evidence>
<feature type="active site" description="Proton acceptor; for ring-opening step" evidence="4">
    <location>
        <position position="138"/>
    </location>
</feature>
<accession>A0A3A4RJV4</accession>
<proteinExistence type="inferred from homology"/>
<feature type="active site" description="Proton acceptor; for enolization step" evidence="4">
    <location>
        <position position="67"/>
    </location>
</feature>
<dbReference type="GO" id="GO:0042802">
    <property type="term" value="F:identical protein binding"/>
    <property type="evidence" value="ECO:0007669"/>
    <property type="project" value="TreeGrafter"/>
</dbReference>
<dbReference type="InterPro" id="IPR037171">
    <property type="entry name" value="NagB/RpiA_transferase-like"/>
</dbReference>
<comment type="pathway">
    <text evidence="4">Amino-sugar metabolism; N-acetylneuraminate degradation; D-fructose 6-phosphate from N-acetylneuraminate: step 5/5.</text>
</comment>
<dbReference type="EMBL" id="QZJZ01000004">
    <property type="protein sequence ID" value="RJP62160.1"/>
    <property type="molecule type" value="Genomic_DNA"/>
</dbReference>
<dbReference type="GO" id="GO:0004342">
    <property type="term" value="F:glucosamine-6-phosphate deaminase activity"/>
    <property type="evidence" value="ECO:0007669"/>
    <property type="project" value="UniProtKB-UniRule"/>
</dbReference>
<dbReference type="GO" id="GO:0006043">
    <property type="term" value="P:glucosamine catabolic process"/>
    <property type="evidence" value="ECO:0007669"/>
    <property type="project" value="TreeGrafter"/>
</dbReference>
<dbReference type="EC" id="3.5.99.6" evidence="4"/>
<dbReference type="HAMAP" id="MF_01241">
    <property type="entry name" value="GlcN6P_deamin"/>
    <property type="match status" value="1"/>
</dbReference>
<feature type="active site" description="For ring-opening step" evidence="4">
    <location>
        <position position="136"/>
    </location>
</feature>